<dbReference type="InterPro" id="IPR015422">
    <property type="entry name" value="PyrdxlP-dep_Trfase_small"/>
</dbReference>
<dbReference type="AlphaFoldDB" id="A0A378MCX0"/>
<dbReference type="InterPro" id="IPR015421">
    <property type="entry name" value="PyrdxlP-dep_Trfase_major"/>
</dbReference>
<evidence type="ECO:0000256" key="1">
    <source>
        <dbReference type="ARBA" id="ARBA00001933"/>
    </source>
</evidence>
<dbReference type="Gene3D" id="3.90.1150.10">
    <property type="entry name" value="Aspartate Aminotransferase, domain 1"/>
    <property type="match status" value="1"/>
</dbReference>
<comment type="cofactor">
    <cofactor evidence="1">
        <name>pyridoxal 5'-phosphate</name>
        <dbReference type="ChEBI" id="CHEBI:597326"/>
    </cofactor>
</comment>
<evidence type="ECO:0000313" key="7">
    <source>
        <dbReference type="EMBL" id="STY44229.1"/>
    </source>
</evidence>
<comment type="similarity">
    <text evidence="5">Belongs to the class-II pyridoxal-phosphate-dependent aminotransferase family. MalY/PatB cystathionine beta-lyase subfamily.</text>
</comment>
<name>A0A378MCX0_LISGR</name>
<dbReference type="GO" id="GO:0047804">
    <property type="term" value="F:cysteine-S-conjugate beta-lyase activity"/>
    <property type="evidence" value="ECO:0007669"/>
    <property type="project" value="UniProtKB-EC"/>
</dbReference>
<keyword evidence="3" id="KW-0663">Pyridoxal phosphate</keyword>
<proteinExistence type="inferred from homology"/>
<dbReference type="InterPro" id="IPR004839">
    <property type="entry name" value="Aminotransferase_I/II_large"/>
</dbReference>
<evidence type="ECO:0000259" key="6">
    <source>
        <dbReference type="Pfam" id="PF00155"/>
    </source>
</evidence>
<gene>
    <name evidence="7" type="primary">patB</name>
    <name evidence="7" type="ORF">NCTC10815_01568</name>
</gene>
<evidence type="ECO:0000256" key="2">
    <source>
        <dbReference type="ARBA" id="ARBA00012224"/>
    </source>
</evidence>
<reference evidence="7 8" key="1">
    <citation type="submission" date="2018-06" db="EMBL/GenBank/DDBJ databases">
        <authorList>
            <consortium name="Pathogen Informatics"/>
            <person name="Doyle S."/>
        </authorList>
    </citation>
    <scope>NUCLEOTIDE SEQUENCE [LARGE SCALE GENOMIC DNA]</scope>
    <source>
        <strain evidence="8">NCTC 10815</strain>
    </source>
</reference>
<evidence type="ECO:0000256" key="4">
    <source>
        <dbReference type="ARBA" id="ARBA00023239"/>
    </source>
</evidence>
<dbReference type="InterPro" id="IPR051798">
    <property type="entry name" value="Class-II_PLP-Dep_Aminotrans"/>
</dbReference>
<dbReference type="PANTHER" id="PTHR43525">
    <property type="entry name" value="PROTEIN MALY"/>
    <property type="match status" value="1"/>
</dbReference>
<protein>
    <recommendedName>
        <fullName evidence="2">cysteine-S-conjugate beta-lyase</fullName>
        <ecNumber evidence="2">4.4.1.13</ecNumber>
    </recommendedName>
</protein>
<evidence type="ECO:0000256" key="5">
    <source>
        <dbReference type="ARBA" id="ARBA00037974"/>
    </source>
</evidence>
<feature type="domain" description="Aminotransferase class I/classII large" evidence="6">
    <location>
        <begin position="34"/>
        <end position="380"/>
    </location>
</feature>
<dbReference type="Proteomes" id="UP000254879">
    <property type="component" value="Unassembled WGS sequence"/>
</dbReference>
<dbReference type="RefSeq" id="WP_115345903.1">
    <property type="nucleotide sequence ID" value="NZ_UGPG01000001.1"/>
</dbReference>
<organism evidence="7 8">
    <name type="scientific">Listeria grayi</name>
    <name type="common">Listeria murrayi</name>
    <dbReference type="NCBI Taxonomy" id="1641"/>
    <lineage>
        <taxon>Bacteria</taxon>
        <taxon>Bacillati</taxon>
        <taxon>Bacillota</taxon>
        <taxon>Bacilli</taxon>
        <taxon>Bacillales</taxon>
        <taxon>Listeriaceae</taxon>
        <taxon>Listeria</taxon>
    </lineage>
</organism>
<dbReference type="SUPFAM" id="SSF53383">
    <property type="entry name" value="PLP-dependent transferases"/>
    <property type="match status" value="1"/>
</dbReference>
<dbReference type="InterPro" id="IPR015424">
    <property type="entry name" value="PyrdxlP-dep_Trfase"/>
</dbReference>
<dbReference type="Gene3D" id="3.40.640.10">
    <property type="entry name" value="Type I PLP-dependent aspartate aminotransferase-like (Major domain)"/>
    <property type="match status" value="1"/>
</dbReference>
<dbReference type="EMBL" id="UGPG01000001">
    <property type="protein sequence ID" value="STY44229.1"/>
    <property type="molecule type" value="Genomic_DNA"/>
</dbReference>
<evidence type="ECO:0000256" key="3">
    <source>
        <dbReference type="ARBA" id="ARBA00022898"/>
    </source>
</evidence>
<evidence type="ECO:0000313" key="8">
    <source>
        <dbReference type="Proteomes" id="UP000254879"/>
    </source>
</evidence>
<dbReference type="InterPro" id="IPR027619">
    <property type="entry name" value="C-S_lyase_PatB-like"/>
</dbReference>
<accession>A0A378MCX0</accession>
<dbReference type="PANTHER" id="PTHR43525:SF1">
    <property type="entry name" value="PROTEIN MALY"/>
    <property type="match status" value="1"/>
</dbReference>
<dbReference type="Pfam" id="PF00155">
    <property type="entry name" value="Aminotran_1_2"/>
    <property type="match status" value="1"/>
</dbReference>
<dbReference type="GO" id="GO:0030170">
    <property type="term" value="F:pyridoxal phosphate binding"/>
    <property type="evidence" value="ECO:0007669"/>
    <property type="project" value="InterPro"/>
</dbReference>
<sequence>MSTFDQVITRLGTNSEKWDGAEKLFGRKDLIPMWVADMDFKAPDVVIEALHKRAESGVFGYELIPDSLPKAIIEWNKNRHNYVIKKESLFYNVAVVPSISLLIRALTKEGDGVLMHSPIYHPFFKVTKATRRQVVMSPLRYEDGQYQIDLEDMEKRIREENVKLFLLCNPQNPGGRCYSKEELQAIARLCATYNIPIISDEIHSDLVMKQYKHIPLAVAAPDYEDEITTLMAPTKTFNLAAIKASYFIITNPDYQEKVRAEQAYMSQPDLNAFAIAGMEAAYTGGAEWLDELRDYLYDNYLYVKKALHEALPEITVTELQATYLMWLDCRSFESDEKTIYQNLIDEGVGVQMGSTFGLSGKKFVRLNIACPRETLKKGTAALIAGLKKNK</sequence>
<dbReference type="CDD" id="cd00609">
    <property type="entry name" value="AAT_like"/>
    <property type="match status" value="1"/>
</dbReference>
<dbReference type="NCBIfam" id="TIGR04350">
    <property type="entry name" value="C_S_lyase_PatB"/>
    <property type="match status" value="1"/>
</dbReference>
<dbReference type="EC" id="4.4.1.13" evidence="2"/>
<keyword evidence="4 7" id="KW-0456">Lyase</keyword>